<organism evidence="2 3">
    <name type="scientific">Periconia digitata</name>
    <dbReference type="NCBI Taxonomy" id="1303443"/>
    <lineage>
        <taxon>Eukaryota</taxon>
        <taxon>Fungi</taxon>
        <taxon>Dikarya</taxon>
        <taxon>Ascomycota</taxon>
        <taxon>Pezizomycotina</taxon>
        <taxon>Dothideomycetes</taxon>
        <taxon>Pleosporomycetidae</taxon>
        <taxon>Pleosporales</taxon>
        <taxon>Massarineae</taxon>
        <taxon>Periconiaceae</taxon>
        <taxon>Periconia</taxon>
    </lineage>
</organism>
<evidence type="ECO:0000313" key="3">
    <source>
        <dbReference type="Proteomes" id="UP001152607"/>
    </source>
</evidence>
<dbReference type="EMBL" id="CAOQHR010000011">
    <property type="protein sequence ID" value="CAI6341101.1"/>
    <property type="molecule type" value="Genomic_DNA"/>
</dbReference>
<dbReference type="AlphaFoldDB" id="A0A9W4URP4"/>
<sequence>MPSRPHWQQHAIKSRCSVALSRCLCLNVTSVIHPGQCALTSSSSSSSSSCTRARRGSQATTTAPSTPPSTYATPIPACAWLINTNCLNPCPPGQDMLLHPHLIAPLFTGNSSLFTTDCLFFPAGACQLIRQYCRCSPSLEPVDLS</sequence>
<protein>
    <submittedName>
        <fullName evidence="2">Uncharacterized protein</fullName>
    </submittedName>
</protein>
<feature type="region of interest" description="Disordered" evidence="1">
    <location>
        <begin position="39"/>
        <end position="70"/>
    </location>
</feature>
<comment type="caution">
    <text evidence="2">The sequence shown here is derived from an EMBL/GenBank/DDBJ whole genome shotgun (WGS) entry which is preliminary data.</text>
</comment>
<name>A0A9W4URP4_9PLEO</name>
<feature type="compositionally biased region" description="Low complexity" evidence="1">
    <location>
        <begin position="59"/>
        <end position="70"/>
    </location>
</feature>
<evidence type="ECO:0000313" key="2">
    <source>
        <dbReference type="EMBL" id="CAI6341101.1"/>
    </source>
</evidence>
<gene>
    <name evidence="2" type="ORF">PDIGIT_LOCUS14292</name>
</gene>
<keyword evidence="3" id="KW-1185">Reference proteome</keyword>
<reference evidence="2" key="1">
    <citation type="submission" date="2023-01" db="EMBL/GenBank/DDBJ databases">
        <authorList>
            <person name="Van Ghelder C."/>
            <person name="Rancurel C."/>
        </authorList>
    </citation>
    <scope>NUCLEOTIDE SEQUENCE</scope>
    <source>
        <strain evidence="2">CNCM I-4278</strain>
    </source>
</reference>
<proteinExistence type="predicted"/>
<accession>A0A9W4URP4</accession>
<evidence type="ECO:0000256" key="1">
    <source>
        <dbReference type="SAM" id="MobiDB-lite"/>
    </source>
</evidence>
<dbReference type="Proteomes" id="UP001152607">
    <property type="component" value="Unassembled WGS sequence"/>
</dbReference>